<dbReference type="HAMAP" id="MF_01810">
    <property type="entry name" value="YidC_type1"/>
    <property type="match status" value="1"/>
</dbReference>
<organism evidence="16 17">
    <name type="scientific">Rubripirellula reticaptiva</name>
    <dbReference type="NCBI Taxonomy" id="2528013"/>
    <lineage>
        <taxon>Bacteria</taxon>
        <taxon>Pseudomonadati</taxon>
        <taxon>Planctomycetota</taxon>
        <taxon>Planctomycetia</taxon>
        <taxon>Pirellulales</taxon>
        <taxon>Pirellulaceae</taxon>
        <taxon>Rubripirellula</taxon>
    </lineage>
</organism>
<accession>A0A5C6F3U6</accession>
<dbReference type="CDD" id="cd20070">
    <property type="entry name" value="5TM_YidC_Alb3"/>
    <property type="match status" value="1"/>
</dbReference>
<dbReference type="Gene3D" id="2.30.42.10">
    <property type="match status" value="1"/>
</dbReference>
<dbReference type="SUPFAM" id="SSF50156">
    <property type="entry name" value="PDZ domain-like"/>
    <property type="match status" value="1"/>
</dbReference>
<dbReference type="InterPro" id="IPR036034">
    <property type="entry name" value="PDZ_sf"/>
</dbReference>
<keyword evidence="7 13" id="KW-0653">Protein transport</keyword>
<dbReference type="Pfam" id="PF14849">
    <property type="entry name" value="YidC_periplas"/>
    <property type="match status" value="1"/>
</dbReference>
<name>A0A5C6F3U6_9BACT</name>
<evidence type="ECO:0000256" key="8">
    <source>
        <dbReference type="ARBA" id="ARBA00022989"/>
    </source>
</evidence>
<dbReference type="GO" id="GO:0032977">
    <property type="term" value="F:membrane insertase activity"/>
    <property type="evidence" value="ECO:0007669"/>
    <property type="project" value="InterPro"/>
</dbReference>
<keyword evidence="17" id="KW-1185">Reference proteome</keyword>
<evidence type="ECO:0000256" key="2">
    <source>
        <dbReference type="ARBA" id="ARBA00010527"/>
    </source>
</evidence>
<keyword evidence="5 13" id="KW-1003">Cell membrane</keyword>
<feature type="transmembrane region" description="Helical" evidence="13">
    <location>
        <begin position="670"/>
        <end position="688"/>
    </location>
</feature>
<gene>
    <name evidence="13 16" type="primary">yidC</name>
    <name evidence="16" type="ORF">Poly59_14860</name>
</gene>
<evidence type="ECO:0000256" key="9">
    <source>
        <dbReference type="ARBA" id="ARBA00023136"/>
    </source>
</evidence>
<dbReference type="CDD" id="cd19961">
    <property type="entry name" value="EcYidC-like_peri"/>
    <property type="match status" value="1"/>
</dbReference>
<feature type="transmembrane region" description="Helical" evidence="13">
    <location>
        <begin position="600"/>
        <end position="622"/>
    </location>
</feature>
<evidence type="ECO:0000313" key="16">
    <source>
        <dbReference type="EMBL" id="TWU55190.1"/>
    </source>
</evidence>
<dbReference type="InterPro" id="IPR001708">
    <property type="entry name" value="YidC/ALB3/OXA1/COX18"/>
</dbReference>
<sequence length="804" mass="88136">MERRLLTFIVSSTAFFLVYMMLRAKFVPQPVAPPAAEMVDPAGNLLVDGAENLEKEGSPSSSETTDPEKLAGNESDSENSDPERSEQAEWITLGSMAADSGYYMLVTVNTRGGGIERIELTERNEDGNLKYRRVDIRHGYLGYLAAEAAMEIDGAIVNVVGPGTPAAECGLQVGDIITSVAGTPVATRGAIDDAVLGTRPGDDVDIEIVRGGTSQTLSASLTEQPLDVVRLAKDGGVDQVAGNLSRQSCLMLLSQVNRKSIELGDNRIPGFESPADLVWSRRESEDIAAGDSQALTLEVELSASEMKSVGGKPVRLKRTYVVSPADYSIDMTLQVDNLADEPQDLAYRLEGPNGVTLEGWWYSNKISPNFSGAAARDVVYNTVAESHELLSGYNLLKTAKKTPNNPYESIFAPDLDDDAKNLRYIGVDAQYFAVAYVPPAEGTSFTTFRRCVAGVVADPLEIPKNQERAVNCSFILDSVIATVPAGGSLRQELQLFAGPKDPEVLEPYQLGQFIYYGWFERFAKLLGSLLHVLSGVGNYALAIILLTVIVRGAMFPLSRKAAVNAQKMQELAPELKKIGEQYKDDMEGRMKAQRELQKRVGFNPMAGCLPMFLQLPIFIGLYRALSVDIELRQQPVVSGSDWASNLAGPDMLSYWGDWMMEYFAGRGTGWLGPYFNILPVLVVGLFLAQQKLFMPPATDEQTAMTQKMMNVMTLMMGLFFFRVPAGLCIYFITSSLWGIGERIFVKKTLPKKSHFDPSMLEGTAVPTTGKASAKQETLVDKIKNKVNKPEPTFDRPNKRKRPKK</sequence>
<dbReference type="AlphaFoldDB" id="A0A5C6F3U6"/>
<keyword evidence="6 13" id="KW-0812">Transmembrane</keyword>
<evidence type="ECO:0000256" key="11">
    <source>
        <dbReference type="ARBA" id="ARBA00033245"/>
    </source>
</evidence>
<evidence type="ECO:0000256" key="10">
    <source>
        <dbReference type="ARBA" id="ARBA00023186"/>
    </source>
</evidence>
<dbReference type="InterPro" id="IPR001478">
    <property type="entry name" value="PDZ"/>
</dbReference>
<protein>
    <recommendedName>
        <fullName evidence="3 13">Membrane protein insertase YidC</fullName>
    </recommendedName>
    <alternativeName>
        <fullName evidence="12 13">Foldase YidC</fullName>
    </alternativeName>
    <alternativeName>
        <fullName evidence="11 13">Membrane integrase YidC</fullName>
    </alternativeName>
    <alternativeName>
        <fullName evidence="13">Membrane protein YidC</fullName>
    </alternativeName>
</protein>
<dbReference type="PANTHER" id="PTHR12428">
    <property type="entry name" value="OXA1"/>
    <property type="match status" value="1"/>
</dbReference>
<evidence type="ECO:0000313" key="17">
    <source>
        <dbReference type="Proteomes" id="UP000317977"/>
    </source>
</evidence>
<dbReference type="Proteomes" id="UP000317977">
    <property type="component" value="Unassembled WGS sequence"/>
</dbReference>
<dbReference type="InterPro" id="IPR028053">
    <property type="entry name" value="Membr_insert_YidC_N"/>
</dbReference>
<dbReference type="GO" id="GO:0005886">
    <property type="term" value="C:plasma membrane"/>
    <property type="evidence" value="ECO:0007669"/>
    <property type="project" value="UniProtKB-SubCell"/>
</dbReference>
<dbReference type="GO" id="GO:0051205">
    <property type="term" value="P:protein insertion into membrane"/>
    <property type="evidence" value="ECO:0007669"/>
    <property type="project" value="TreeGrafter"/>
</dbReference>
<evidence type="ECO:0000256" key="7">
    <source>
        <dbReference type="ARBA" id="ARBA00022927"/>
    </source>
</evidence>
<evidence type="ECO:0000256" key="14">
    <source>
        <dbReference type="SAM" id="MobiDB-lite"/>
    </source>
</evidence>
<evidence type="ECO:0000256" key="12">
    <source>
        <dbReference type="ARBA" id="ARBA00033342"/>
    </source>
</evidence>
<dbReference type="Pfam" id="PF02096">
    <property type="entry name" value="60KD_IMP"/>
    <property type="match status" value="1"/>
</dbReference>
<reference evidence="16 17" key="1">
    <citation type="submission" date="2019-02" db="EMBL/GenBank/DDBJ databases">
        <title>Deep-cultivation of Planctomycetes and their phenomic and genomic characterization uncovers novel biology.</title>
        <authorList>
            <person name="Wiegand S."/>
            <person name="Jogler M."/>
            <person name="Boedeker C."/>
            <person name="Pinto D."/>
            <person name="Vollmers J."/>
            <person name="Rivas-Marin E."/>
            <person name="Kohn T."/>
            <person name="Peeters S.H."/>
            <person name="Heuer A."/>
            <person name="Rast P."/>
            <person name="Oberbeckmann S."/>
            <person name="Bunk B."/>
            <person name="Jeske O."/>
            <person name="Meyerdierks A."/>
            <person name="Storesund J.E."/>
            <person name="Kallscheuer N."/>
            <person name="Luecker S."/>
            <person name="Lage O.M."/>
            <person name="Pohl T."/>
            <person name="Merkel B.J."/>
            <person name="Hornburger P."/>
            <person name="Mueller R.-W."/>
            <person name="Bruemmer F."/>
            <person name="Labrenz M."/>
            <person name="Spormann A.M."/>
            <person name="Op Den Camp H."/>
            <person name="Overmann J."/>
            <person name="Amann R."/>
            <person name="Jetten M.S.M."/>
            <person name="Mascher T."/>
            <person name="Medema M.H."/>
            <person name="Devos D.P."/>
            <person name="Kaster A.-K."/>
            <person name="Ovreas L."/>
            <person name="Rohde M."/>
            <person name="Galperin M.Y."/>
            <person name="Jogler C."/>
        </authorList>
    </citation>
    <scope>NUCLEOTIDE SEQUENCE [LARGE SCALE GENOMIC DNA]</scope>
    <source>
        <strain evidence="16 17">Poly59</strain>
    </source>
</reference>
<dbReference type="NCBIfam" id="TIGR03592">
    <property type="entry name" value="yidC_oxa1_cterm"/>
    <property type="match status" value="1"/>
</dbReference>
<feature type="domain" description="PDZ" evidence="15">
    <location>
        <begin position="117"/>
        <end position="212"/>
    </location>
</feature>
<comment type="similarity">
    <text evidence="2 13">Belongs to the OXA1/ALB3/YidC family. Type 1 subfamily.</text>
</comment>
<dbReference type="PANTHER" id="PTHR12428:SF65">
    <property type="entry name" value="CYTOCHROME C OXIDASE ASSEMBLY PROTEIN COX18, MITOCHONDRIAL"/>
    <property type="match status" value="1"/>
</dbReference>
<evidence type="ECO:0000256" key="5">
    <source>
        <dbReference type="ARBA" id="ARBA00022475"/>
    </source>
</evidence>
<feature type="transmembrane region" description="Helical" evidence="13">
    <location>
        <begin position="529"/>
        <end position="550"/>
    </location>
</feature>
<feature type="region of interest" description="Disordered" evidence="14">
    <location>
        <begin position="53"/>
        <end position="87"/>
    </location>
</feature>
<evidence type="ECO:0000256" key="6">
    <source>
        <dbReference type="ARBA" id="ARBA00022692"/>
    </source>
</evidence>
<evidence type="ECO:0000256" key="1">
    <source>
        <dbReference type="ARBA" id="ARBA00004429"/>
    </source>
</evidence>
<dbReference type="SMART" id="SM00228">
    <property type="entry name" value="PDZ"/>
    <property type="match status" value="1"/>
</dbReference>
<dbReference type="InterPro" id="IPR047196">
    <property type="entry name" value="YidC_ALB_C"/>
</dbReference>
<evidence type="ECO:0000256" key="3">
    <source>
        <dbReference type="ARBA" id="ARBA00015325"/>
    </source>
</evidence>
<evidence type="ECO:0000256" key="13">
    <source>
        <dbReference type="HAMAP-Rule" id="MF_01810"/>
    </source>
</evidence>
<keyword evidence="4 13" id="KW-0813">Transport</keyword>
<comment type="function">
    <text evidence="13">Required for the insertion and/or proper folding and/or complex formation of integral membrane proteins into the membrane. Involved in integration of membrane proteins that insert both dependently and independently of the Sec translocase complex, as well as at least some lipoproteins. Aids folding of multispanning membrane proteins.</text>
</comment>
<comment type="subcellular location">
    <subcellularLocation>
        <location evidence="1">Cell inner membrane</location>
        <topology evidence="1">Multi-pass membrane protein</topology>
    </subcellularLocation>
    <subcellularLocation>
        <location evidence="13">Cell membrane</location>
        <topology evidence="13">Multi-pass membrane protein</topology>
    </subcellularLocation>
</comment>
<comment type="caution">
    <text evidence="16">The sequence shown here is derived from an EMBL/GenBank/DDBJ whole genome shotgun (WGS) entry which is preliminary data.</text>
</comment>
<dbReference type="GO" id="GO:0015031">
    <property type="term" value="P:protein transport"/>
    <property type="evidence" value="ECO:0007669"/>
    <property type="project" value="UniProtKB-KW"/>
</dbReference>
<keyword evidence="8 13" id="KW-1133">Transmembrane helix</keyword>
<dbReference type="CDD" id="cd06779">
    <property type="entry name" value="cpPDZ_Deg_HtrA-like"/>
    <property type="match status" value="1"/>
</dbReference>
<dbReference type="InterPro" id="IPR028055">
    <property type="entry name" value="YidC/Oxa/ALB_C"/>
</dbReference>
<feature type="region of interest" description="Disordered" evidence="14">
    <location>
        <begin position="760"/>
        <end position="804"/>
    </location>
</feature>
<feature type="transmembrane region" description="Helical" evidence="13">
    <location>
        <begin position="709"/>
        <end position="732"/>
    </location>
</feature>
<dbReference type="RefSeq" id="WP_146533430.1">
    <property type="nucleotide sequence ID" value="NZ_SJPX01000002.1"/>
</dbReference>
<evidence type="ECO:0000259" key="15">
    <source>
        <dbReference type="PROSITE" id="PS50106"/>
    </source>
</evidence>
<comment type="subunit">
    <text evidence="13">Interacts with the Sec translocase complex via SecD. Specifically interacts with transmembrane segments of nascent integral membrane proteins during membrane integration.</text>
</comment>
<proteinExistence type="inferred from homology"/>
<keyword evidence="9 13" id="KW-0472">Membrane</keyword>
<dbReference type="InterPro" id="IPR019998">
    <property type="entry name" value="Membr_insert_YidC"/>
</dbReference>
<dbReference type="Gene3D" id="2.70.98.90">
    <property type="match status" value="1"/>
</dbReference>
<feature type="compositionally biased region" description="Basic and acidic residues" evidence="14">
    <location>
        <begin position="777"/>
        <end position="796"/>
    </location>
</feature>
<dbReference type="Pfam" id="PF13180">
    <property type="entry name" value="PDZ_2"/>
    <property type="match status" value="1"/>
</dbReference>
<dbReference type="OrthoDB" id="9780552at2"/>
<dbReference type="EMBL" id="SJPX01000002">
    <property type="protein sequence ID" value="TWU55190.1"/>
    <property type="molecule type" value="Genomic_DNA"/>
</dbReference>
<keyword evidence="10 13" id="KW-0143">Chaperone</keyword>
<evidence type="ECO:0000256" key="4">
    <source>
        <dbReference type="ARBA" id="ARBA00022448"/>
    </source>
</evidence>
<dbReference type="PROSITE" id="PS50106">
    <property type="entry name" value="PDZ"/>
    <property type="match status" value="1"/>
</dbReference>
<dbReference type="InterPro" id="IPR038221">
    <property type="entry name" value="YidC_periplasmic_sf"/>
</dbReference>